<proteinExistence type="predicted"/>
<dbReference type="GeneID" id="82205625"/>
<protein>
    <submittedName>
        <fullName evidence="1">Uncharacterized protein</fullName>
    </submittedName>
</protein>
<reference evidence="1 2" key="1">
    <citation type="submission" date="2014-04" db="EMBL/GenBank/DDBJ databases">
        <authorList>
            <person name="Hornung B.V."/>
        </authorList>
    </citation>
    <scope>NUCLEOTIDE SEQUENCE [LARGE SCALE GENOMIC DNA]</scope>
    <source>
        <strain evidence="1 2">CRIB</strain>
    </source>
</reference>
<dbReference type="RefSeq" id="WP_180701739.1">
    <property type="nucleotide sequence ID" value="NZ_LN555523.1"/>
</dbReference>
<name>A0A1V1I1W2_9FIRM</name>
<dbReference type="EMBL" id="LN555523">
    <property type="protein sequence ID" value="CED94198.1"/>
    <property type="molecule type" value="Genomic_DNA"/>
</dbReference>
<dbReference type="AlphaFoldDB" id="A0A1V1I1W2"/>
<dbReference type="Proteomes" id="UP000245622">
    <property type="component" value="Chromosome 1"/>
</dbReference>
<accession>A0A1V1I1W2</accession>
<dbReference type="KEGG" id="ril:CRIB_1591"/>
<sequence>MSEIKDNKGVEEVKQNGSNEPENLCCTCQTGPTTITNESQCKEQCCRPKTIICQDIREAKCIPALIDRIYDYVCLESEQTRCAKDKTFEIIWAGTENWNDLVGKEVCINTITLQYDCLGIKNENIETEIGLNQTVTLQKDPCSECSNPKCPQIYTEYNGSIPCSGKGCCENGRTRKVCQSDIIPDSCFLYIIVEGTAGCIPFKAQYLVDNLAKVDGSGLGFKYVDFFGQVCLPDDRKKVNLRATFDVCVSVPCVAPKGAIKNITPVEPVQPVEPPVHDAVMMARVPLYSADYGFDANIFASLLVTEKLYVVVKDEVAVYTTPNTLSCTNGGFTFNCKTE</sequence>
<organism evidence="1 2">
    <name type="scientific">Romboutsia ilealis</name>
    <dbReference type="NCBI Taxonomy" id="1115758"/>
    <lineage>
        <taxon>Bacteria</taxon>
        <taxon>Bacillati</taxon>
        <taxon>Bacillota</taxon>
        <taxon>Clostridia</taxon>
        <taxon>Peptostreptococcales</taxon>
        <taxon>Peptostreptococcaceae</taxon>
        <taxon>Romboutsia</taxon>
    </lineage>
</organism>
<gene>
    <name evidence="1" type="ORF">CRIB_1591</name>
</gene>
<evidence type="ECO:0000313" key="1">
    <source>
        <dbReference type="EMBL" id="CED94198.1"/>
    </source>
</evidence>
<evidence type="ECO:0000313" key="2">
    <source>
        <dbReference type="Proteomes" id="UP000245622"/>
    </source>
</evidence>
<keyword evidence="2" id="KW-1185">Reference proteome</keyword>